<gene>
    <name evidence="11" type="ORF">A3Q56_05728</name>
</gene>
<keyword evidence="12" id="KW-1185">Reference proteome</keyword>
<evidence type="ECO:0000256" key="2">
    <source>
        <dbReference type="ARBA" id="ARBA00007681"/>
    </source>
</evidence>
<organism evidence="11 12">
    <name type="scientific">Intoshia linei</name>
    <dbReference type="NCBI Taxonomy" id="1819745"/>
    <lineage>
        <taxon>Eukaryota</taxon>
        <taxon>Metazoa</taxon>
        <taxon>Spiralia</taxon>
        <taxon>Lophotrochozoa</taxon>
        <taxon>Mesozoa</taxon>
        <taxon>Orthonectida</taxon>
        <taxon>Rhopaluridae</taxon>
        <taxon>Intoshia</taxon>
    </lineage>
</organism>
<evidence type="ECO:0000256" key="1">
    <source>
        <dbReference type="ARBA" id="ARBA00004170"/>
    </source>
</evidence>
<dbReference type="SUPFAM" id="SSF52943">
    <property type="entry name" value="ATP synthase (F1-ATPase), gamma subunit"/>
    <property type="match status" value="1"/>
</dbReference>
<evidence type="ECO:0000256" key="10">
    <source>
        <dbReference type="ARBA" id="ARBA00031066"/>
    </source>
</evidence>
<dbReference type="InterPro" id="IPR035968">
    <property type="entry name" value="ATP_synth_F1_ATPase_gsu"/>
</dbReference>
<evidence type="ECO:0000256" key="9">
    <source>
        <dbReference type="ARBA" id="ARBA00023310"/>
    </source>
</evidence>
<keyword evidence="8" id="KW-0139">CF(1)</keyword>
<keyword evidence="7" id="KW-0472">Membrane</keyword>
<dbReference type="Gene3D" id="1.10.287.80">
    <property type="entry name" value="ATP synthase, gamma subunit, helix hairpin domain"/>
    <property type="match status" value="1"/>
</dbReference>
<evidence type="ECO:0000313" key="11">
    <source>
        <dbReference type="EMBL" id="OAF66457.1"/>
    </source>
</evidence>
<evidence type="ECO:0000256" key="6">
    <source>
        <dbReference type="ARBA" id="ARBA00023065"/>
    </source>
</evidence>
<keyword evidence="6" id="KW-0406">Ion transport</keyword>
<comment type="caution">
    <text evidence="11">The sequence shown here is derived from an EMBL/GenBank/DDBJ whole genome shotgun (WGS) entry which is preliminary data.</text>
</comment>
<sequence length="152" mass="17526">MLYQFNQIGRVSPTFTDASIISQHIISSNVVFDHVEIYYNKFKSVIQHNMNIINIYNIKQIMESSQYGLYDSLDESVLLNYNEFLLSSIIYYVLAQGNCSEQSSRMTAMENASKNAREMIKDFELLFNRTRQRVITNELIEIISGASAIEDA</sequence>
<evidence type="ECO:0000256" key="4">
    <source>
        <dbReference type="ARBA" id="ARBA00022448"/>
    </source>
</evidence>
<dbReference type="Proteomes" id="UP000078046">
    <property type="component" value="Unassembled WGS sequence"/>
</dbReference>
<dbReference type="PANTHER" id="PTHR11693">
    <property type="entry name" value="ATP SYNTHASE GAMMA CHAIN"/>
    <property type="match status" value="1"/>
</dbReference>
<evidence type="ECO:0000256" key="5">
    <source>
        <dbReference type="ARBA" id="ARBA00022781"/>
    </source>
</evidence>
<accession>A0A177AWQ8</accession>
<keyword evidence="4" id="KW-0813">Transport</keyword>
<keyword evidence="5" id="KW-0375">Hydrogen ion transport</keyword>
<dbReference type="OrthoDB" id="239812at2759"/>
<dbReference type="InterPro" id="IPR023632">
    <property type="entry name" value="ATP_synth_F1_gsu_CS"/>
</dbReference>
<dbReference type="Gene3D" id="3.40.1380.10">
    <property type="match status" value="1"/>
</dbReference>
<dbReference type="GO" id="GO:0005739">
    <property type="term" value="C:mitochondrion"/>
    <property type="evidence" value="ECO:0007669"/>
    <property type="project" value="UniProtKB-ARBA"/>
</dbReference>
<dbReference type="Pfam" id="PF00231">
    <property type="entry name" value="ATP-synt"/>
    <property type="match status" value="1"/>
</dbReference>
<evidence type="ECO:0000256" key="3">
    <source>
        <dbReference type="ARBA" id="ARBA00020843"/>
    </source>
</evidence>
<dbReference type="GO" id="GO:0045259">
    <property type="term" value="C:proton-transporting ATP synthase complex"/>
    <property type="evidence" value="ECO:0007669"/>
    <property type="project" value="UniProtKB-KW"/>
</dbReference>
<comment type="subcellular location">
    <subcellularLocation>
        <location evidence="1">Membrane</location>
        <topology evidence="1">Peripheral membrane protein</topology>
    </subcellularLocation>
</comment>
<dbReference type="GO" id="GO:0046933">
    <property type="term" value="F:proton-transporting ATP synthase activity, rotational mechanism"/>
    <property type="evidence" value="ECO:0007669"/>
    <property type="project" value="InterPro"/>
</dbReference>
<dbReference type="PRINTS" id="PR00126">
    <property type="entry name" value="ATPASEGAMMA"/>
</dbReference>
<protein>
    <recommendedName>
        <fullName evidence="3">ATP synthase subunit gamma, mitochondrial</fullName>
    </recommendedName>
    <alternativeName>
        <fullName evidence="10">F-ATPase gamma subunit</fullName>
    </alternativeName>
</protein>
<dbReference type="FunFam" id="1.10.287.80:FF:000001">
    <property type="entry name" value="ATP synthase gamma chain"/>
    <property type="match status" value="1"/>
</dbReference>
<dbReference type="EMBL" id="LWCA01000927">
    <property type="protein sequence ID" value="OAF66457.1"/>
    <property type="molecule type" value="Genomic_DNA"/>
</dbReference>
<evidence type="ECO:0000256" key="8">
    <source>
        <dbReference type="ARBA" id="ARBA00023196"/>
    </source>
</evidence>
<name>A0A177AWQ8_9BILA</name>
<evidence type="ECO:0000313" key="12">
    <source>
        <dbReference type="Proteomes" id="UP000078046"/>
    </source>
</evidence>
<keyword evidence="9" id="KW-0066">ATP synthesis</keyword>
<reference evidence="11 12" key="1">
    <citation type="submission" date="2016-04" db="EMBL/GenBank/DDBJ databases">
        <title>The genome of Intoshia linei affirms orthonectids as highly simplified spiralians.</title>
        <authorList>
            <person name="Mikhailov K.V."/>
            <person name="Slusarev G.S."/>
            <person name="Nikitin M.A."/>
            <person name="Logacheva M.D."/>
            <person name="Penin A."/>
            <person name="Aleoshin V."/>
            <person name="Panchin Y.V."/>
        </authorList>
    </citation>
    <scope>NUCLEOTIDE SEQUENCE [LARGE SCALE GENOMIC DNA]</scope>
    <source>
        <strain evidence="11">Intl2013</strain>
        <tissue evidence="11">Whole animal</tissue>
    </source>
</reference>
<dbReference type="InterPro" id="IPR000131">
    <property type="entry name" value="ATP_synth_F1_gsu"/>
</dbReference>
<evidence type="ECO:0000256" key="7">
    <source>
        <dbReference type="ARBA" id="ARBA00023136"/>
    </source>
</evidence>
<comment type="similarity">
    <text evidence="2">Belongs to the ATPase gamma chain family.</text>
</comment>
<dbReference type="PROSITE" id="PS00153">
    <property type="entry name" value="ATPASE_GAMMA"/>
    <property type="match status" value="1"/>
</dbReference>
<dbReference type="PANTHER" id="PTHR11693:SF22">
    <property type="entry name" value="ATP SYNTHASE SUBUNIT GAMMA, MITOCHONDRIAL"/>
    <property type="match status" value="1"/>
</dbReference>
<dbReference type="AlphaFoldDB" id="A0A177AWQ8"/>
<proteinExistence type="inferred from homology"/>